<evidence type="ECO:0000256" key="5">
    <source>
        <dbReference type="ARBA" id="ARBA00023136"/>
    </source>
</evidence>
<comment type="activity regulation">
    <text evidence="10">Na(+) is not transported, but it plays an essential structural role and its presence is essential for fluoride channel function.</text>
</comment>
<evidence type="ECO:0000256" key="1">
    <source>
        <dbReference type="ARBA" id="ARBA00004651"/>
    </source>
</evidence>
<keyword evidence="10" id="KW-0915">Sodium</keyword>
<evidence type="ECO:0000256" key="10">
    <source>
        <dbReference type="HAMAP-Rule" id="MF_00454"/>
    </source>
</evidence>
<evidence type="ECO:0000256" key="9">
    <source>
        <dbReference type="ARBA" id="ARBA00049940"/>
    </source>
</evidence>
<evidence type="ECO:0000256" key="4">
    <source>
        <dbReference type="ARBA" id="ARBA00022989"/>
    </source>
</evidence>
<dbReference type="Pfam" id="PF02537">
    <property type="entry name" value="CRCB"/>
    <property type="match status" value="1"/>
</dbReference>
<dbReference type="InterPro" id="IPR003691">
    <property type="entry name" value="FluC"/>
</dbReference>
<keyword evidence="5 10" id="KW-0472">Membrane</keyword>
<keyword evidence="6 10" id="KW-0407">Ion channel</keyword>
<proteinExistence type="inferred from homology"/>
<comment type="similarity">
    <text evidence="7 10">Belongs to the fluoride channel Fluc/FEX (TC 1.A.43) family.</text>
</comment>
<evidence type="ECO:0000256" key="6">
    <source>
        <dbReference type="ARBA" id="ARBA00023303"/>
    </source>
</evidence>
<feature type="transmembrane region" description="Helical" evidence="10">
    <location>
        <begin position="82"/>
        <end position="105"/>
    </location>
</feature>
<protein>
    <recommendedName>
        <fullName evidence="10">Fluoride-specific ion channel FluC</fullName>
    </recommendedName>
</protein>
<evidence type="ECO:0000313" key="11">
    <source>
        <dbReference type="EMBL" id="MCS5480255.1"/>
    </source>
</evidence>
<evidence type="ECO:0000256" key="7">
    <source>
        <dbReference type="ARBA" id="ARBA00035120"/>
    </source>
</evidence>
<dbReference type="EMBL" id="JANWTC010000009">
    <property type="protein sequence ID" value="MCS5480255.1"/>
    <property type="molecule type" value="Genomic_DNA"/>
</dbReference>
<comment type="catalytic activity">
    <reaction evidence="8">
        <text>fluoride(in) = fluoride(out)</text>
        <dbReference type="Rhea" id="RHEA:76159"/>
        <dbReference type="ChEBI" id="CHEBI:17051"/>
    </reaction>
    <physiologicalReaction direction="left-to-right" evidence="8">
        <dbReference type="Rhea" id="RHEA:76160"/>
    </physiologicalReaction>
</comment>
<keyword evidence="2 10" id="KW-1003">Cell membrane</keyword>
<comment type="subcellular location">
    <subcellularLocation>
        <location evidence="1 10">Cell membrane</location>
        <topology evidence="1 10">Multi-pass membrane protein</topology>
    </subcellularLocation>
</comment>
<keyword evidence="3 10" id="KW-0812">Transmembrane</keyword>
<dbReference type="Proteomes" id="UP001205965">
    <property type="component" value="Unassembled WGS sequence"/>
</dbReference>
<comment type="caution">
    <text evidence="11">The sequence shown here is derived from an EMBL/GenBank/DDBJ whole genome shotgun (WGS) entry which is preliminary data.</text>
</comment>
<evidence type="ECO:0000313" key="12">
    <source>
        <dbReference type="Proteomes" id="UP001205965"/>
    </source>
</evidence>
<feature type="binding site" evidence="10">
    <location>
        <position position="62"/>
    </location>
    <ligand>
        <name>Na(+)</name>
        <dbReference type="ChEBI" id="CHEBI:29101"/>
        <note>structural</note>
    </ligand>
</feature>
<comment type="function">
    <text evidence="9 10">Fluoride-specific ion channel. Important for reducing fluoride concentration in the cell, thus reducing its toxicity.</text>
</comment>
<keyword evidence="10" id="KW-0479">Metal-binding</keyword>
<comment type="caution">
    <text evidence="10">Lacks conserved residue(s) required for the propagation of feature annotation.</text>
</comment>
<keyword evidence="10" id="KW-0813">Transport</keyword>
<keyword evidence="10" id="KW-0406">Ion transport</keyword>
<sequence>MLAVGLGGFLGGMVRGLLARWPGGLGGTFTANLTATVVLGAVIGAGELVYLALGTGFAGALSTWSTLARELGELLKERQWRLLAGYTSATLTAGWVVAWLTRWLVSA</sequence>
<feature type="transmembrane region" description="Helical" evidence="10">
    <location>
        <begin position="35"/>
        <end position="61"/>
    </location>
</feature>
<feature type="binding site" evidence="10">
    <location>
        <position position="59"/>
    </location>
    <ligand>
        <name>Na(+)</name>
        <dbReference type="ChEBI" id="CHEBI:29101"/>
        <note>structural</note>
    </ligand>
</feature>
<gene>
    <name evidence="10" type="primary">fluC</name>
    <name evidence="10" type="synonym">crcB</name>
    <name evidence="11" type="ORF">NYP18_11365</name>
</gene>
<name>A0ABT2FYC8_9CORY</name>
<organism evidence="11 12">
    <name type="scientific">Corynebacterium lemuris</name>
    <dbReference type="NCBI Taxonomy" id="1859292"/>
    <lineage>
        <taxon>Bacteria</taxon>
        <taxon>Bacillati</taxon>
        <taxon>Actinomycetota</taxon>
        <taxon>Actinomycetes</taxon>
        <taxon>Mycobacteriales</taxon>
        <taxon>Corynebacteriaceae</taxon>
        <taxon>Corynebacterium</taxon>
    </lineage>
</organism>
<reference evidence="11 12" key="1">
    <citation type="submission" date="2022-08" db="EMBL/GenBank/DDBJ databases">
        <title>YIM 101645 draft genome.</title>
        <authorList>
            <person name="Chen X."/>
        </authorList>
    </citation>
    <scope>NUCLEOTIDE SEQUENCE [LARGE SCALE GENOMIC DNA]</scope>
    <source>
        <strain evidence="11 12">YIM 101645</strain>
    </source>
</reference>
<keyword evidence="4 10" id="KW-1133">Transmembrane helix</keyword>
<dbReference type="HAMAP" id="MF_00454">
    <property type="entry name" value="FluC"/>
    <property type="match status" value="1"/>
</dbReference>
<evidence type="ECO:0000256" key="2">
    <source>
        <dbReference type="ARBA" id="ARBA00022475"/>
    </source>
</evidence>
<evidence type="ECO:0000256" key="8">
    <source>
        <dbReference type="ARBA" id="ARBA00035585"/>
    </source>
</evidence>
<evidence type="ECO:0000256" key="3">
    <source>
        <dbReference type="ARBA" id="ARBA00022692"/>
    </source>
</evidence>
<keyword evidence="12" id="KW-1185">Reference proteome</keyword>
<accession>A0ABT2FYC8</accession>